<evidence type="ECO:0000313" key="4">
    <source>
        <dbReference type="Proteomes" id="UP001216907"/>
    </source>
</evidence>
<evidence type="ECO:0000256" key="1">
    <source>
        <dbReference type="SAM" id="MobiDB-lite"/>
    </source>
</evidence>
<keyword evidence="4" id="KW-1185">Reference proteome</keyword>
<evidence type="ECO:0000256" key="2">
    <source>
        <dbReference type="SAM" id="SignalP"/>
    </source>
</evidence>
<gene>
    <name evidence="3" type="ORF">PZE19_18130</name>
</gene>
<dbReference type="Gene3D" id="1.25.40.10">
    <property type="entry name" value="Tetratricopeptide repeat domain"/>
    <property type="match status" value="2"/>
</dbReference>
<accession>A0ABT6FDY5</accession>
<feature type="chain" id="PRO_5046941444" evidence="2">
    <location>
        <begin position="27"/>
        <end position="351"/>
    </location>
</feature>
<comment type="caution">
    <text evidence="3">The sequence shown here is derived from an EMBL/GenBank/DDBJ whole genome shotgun (WGS) entry which is preliminary data.</text>
</comment>
<dbReference type="RefSeq" id="WP_277862041.1">
    <property type="nucleotide sequence ID" value="NZ_JARRAG010000002.1"/>
</dbReference>
<name>A0ABT6FDY5_9BACT</name>
<dbReference type="SUPFAM" id="SSF48452">
    <property type="entry name" value="TPR-like"/>
    <property type="match status" value="2"/>
</dbReference>
<dbReference type="InterPro" id="IPR011990">
    <property type="entry name" value="TPR-like_helical_dom_sf"/>
</dbReference>
<proteinExistence type="predicted"/>
<reference evidence="3 4" key="1">
    <citation type="submission" date="2023-03" db="EMBL/GenBank/DDBJ databases">
        <title>Paludisphaera mucosa sp. nov. a novel planctomycete from northern fen.</title>
        <authorList>
            <person name="Ivanova A."/>
        </authorList>
    </citation>
    <scope>NUCLEOTIDE SEQUENCE [LARGE SCALE GENOMIC DNA]</scope>
    <source>
        <strain evidence="3 4">Pla2</strain>
    </source>
</reference>
<sequence>MSPLTRSRNGLALALGLTLAAATARGDVVQLIAGSAFKPSQGGAVRGQVTAESPTEVAVSLGASTVNVPTDQIESIEYQGQPAALQLGETNAAAGRAAEAIAQFQKAATEAAGKPFVIEAAKFGEATLLGELALTEPDRVKEALTRLTGFLQAYPKGRHVVATRESLARLQLHAQDYKGAEANIAELAKLAPGAGRAAVLKARLLLKEGDFQGAAADLDRLIAAAPENSAQQVELKLVKAETLIAASKYDEAESLVRQVIAAAPAEDAAVQSKAYNTLGDCQNAAARPKDALLAYLHVDLLYSKDKEEHPRALRRIEQLFRKMGQLPRADEYGQRLKQDYPNSPWAKQPPG</sequence>
<feature type="signal peptide" evidence="2">
    <location>
        <begin position="1"/>
        <end position="26"/>
    </location>
</feature>
<organism evidence="3 4">
    <name type="scientific">Paludisphaera mucosa</name>
    <dbReference type="NCBI Taxonomy" id="3030827"/>
    <lineage>
        <taxon>Bacteria</taxon>
        <taxon>Pseudomonadati</taxon>
        <taxon>Planctomycetota</taxon>
        <taxon>Planctomycetia</taxon>
        <taxon>Isosphaerales</taxon>
        <taxon>Isosphaeraceae</taxon>
        <taxon>Paludisphaera</taxon>
    </lineage>
</organism>
<evidence type="ECO:0000313" key="3">
    <source>
        <dbReference type="EMBL" id="MDG3005711.1"/>
    </source>
</evidence>
<keyword evidence="2" id="KW-0732">Signal</keyword>
<dbReference type="EMBL" id="JARRAG010000002">
    <property type="protein sequence ID" value="MDG3005711.1"/>
    <property type="molecule type" value="Genomic_DNA"/>
</dbReference>
<protein>
    <submittedName>
        <fullName evidence="3">Tetratricopeptide repeat protein</fullName>
    </submittedName>
</protein>
<feature type="region of interest" description="Disordered" evidence="1">
    <location>
        <begin position="330"/>
        <end position="351"/>
    </location>
</feature>
<dbReference type="Pfam" id="PF14559">
    <property type="entry name" value="TPR_19"/>
    <property type="match status" value="1"/>
</dbReference>
<dbReference type="Proteomes" id="UP001216907">
    <property type="component" value="Unassembled WGS sequence"/>
</dbReference>